<protein>
    <submittedName>
        <fullName evidence="1">Uncharacterized protein</fullName>
    </submittedName>
</protein>
<proteinExistence type="predicted"/>
<name>A0A653VDW3_BACAB</name>
<accession>A0A653VDW3</accession>
<dbReference type="Proteomes" id="UP000433089">
    <property type="component" value="Unassembled WGS sequence"/>
</dbReference>
<organism evidence="1 2">
    <name type="scientific">Bacillus altitudinis</name>
    <dbReference type="NCBI Taxonomy" id="293387"/>
    <lineage>
        <taxon>Bacteria</taxon>
        <taxon>Bacillati</taxon>
        <taxon>Bacillota</taxon>
        <taxon>Bacilli</taxon>
        <taxon>Bacillales</taxon>
        <taxon>Bacillaceae</taxon>
        <taxon>Bacillus</taxon>
    </lineage>
</organism>
<sequence>MFFEKAVIQPFSDHTGDQVRLSKVNGSILMDNNGNPHFYFPNQEAFEKFKKLKADAIRRKVGVLT</sequence>
<gene>
    <name evidence="1" type="ORF">BACI348_50118</name>
</gene>
<evidence type="ECO:0000313" key="2">
    <source>
        <dbReference type="Proteomes" id="UP000433089"/>
    </source>
</evidence>
<dbReference type="RefSeq" id="WP_056702543.1">
    <property type="nucleotide sequence ID" value="NZ_BPWB01000001.1"/>
</dbReference>
<dbReference type="EMBL" id="CABWLH010000010">
    <property type="protein sequence ID" value="VXC04364.1"/>
    <property type="molecule type" value="Genomic_DNA"/>
</dbReference>
<dbReference type="AlphaFoldDB" id="A0A653VDW3"/>
<reference evidence="1 2" key="1">
    <citation type="submission" date="2019-10" db="EMBL/GenBank/DDBJ databases">
        <authorList>
            <person name="Karimi E."/>
        </authorList>
    </citation>
    <scope>NUCLEOTIDE SEQUENCE [LARGE SCALE GENOMIC DNA]</scope>
    <source>
        <strain evidence="1">Bacillus sp. 348</strain>
    </source>
</reference>
<evidence type="ECO:0000313" key="1">
    <source>
        <dbReference type="EMBL" id="VXC04364.1"/>
    </source>
</evidence>